<evidence type="ECO:0000313" key="4">
    <source>
        <dbReference type="EMBL" id="CCU73295.1"/>
    </source>
</evidence>
<dbReference type="InterPro" id="IPR032710">
    <property type="entry name" value="NTF2-like_dom_sf"/>
</dbReference>
<sequence length="151" mass="16971">MTGICSEQPCPCQSGLAYEQCCKPCHEGIAPSAEALMRSRYSAFVNQDAAYLLRTWHTDTRPPSLPMDGKTQWFGLTILSSEEQEDDGVVSFRARFCEDGEWCELDERSIFKRLDGQWYYVDGNASFTPMKLGRNDPCPCGSGSKWKKCCG</sequence>
<dbReference type="InterPro" id="IPR023006">
    <property type="entry name" value="YchJ-like"/>
</dbReference>
<dbReference type="HOGENOM" id="CLU_099590_0_0_6"/>
<dbReference type="HAMAP" id="MF_00612">
    <property type="entry name" value="UPF0225"/>
    <property type="match status" value="1"/>
</dbReference>
<protein>
    <recommendedName>
        <fullName evidence="2">UPF0225 protein TOL_2899</fullName>
    </recommendedName>
</protein>
<evidence type="ECO:0000256" key="2">
    <source>
        <dbReference type="HAMAP-Rule" id="MF_00612"/>
    </source>
</evidence>
<dbReference type="Gene3D" id="3.10.450.50">
    <property type="match status" value="1"/>
</dbReference>
<dbReference type="Proteomes" id="UP000011866">
    <property type="component" value="Chromosome"/>
</dbReference>
<feature type="domain" description="YchJ-like middle NTF2-like" evidence="3">
    <location>
        <begin position="32"/>
        <end position="123"/>
    </location>
</feature>
<name>M5E763_9GAMM</name>
<dbReference type="SUPFAM" id="SSF54427">
    <property type="entry name" value="NTF2-like"/>
    <property type="match status" value="1"/>
</dbReference>
<reference evidence="4 5" key="1">
    <citation type="journal article" date="2013" name="Genome Announc.">
        <title>Genome Sequence of Thalassolituus oleivorans MIL-1 (DSM 14913T).</title>
        <authorList>
            <person name="Golyshin P.N."/>
            <person name="Werner J."/>
            <person name="Chernikova T.N."/>
            <person name="Tran H."/>
            <person name="Ferrer M."/>
            <person name="Yakimov M.M."/>
            <person name="Teeling H."/>
            <person name="Golyshina O.V."/>
        </authorList>
    </citation>
    <scope>NUCLEOTIDE SEQUENCE [LARGE SCALE GENOMIC DNA]</scope>
    <source>
        <strain evidence="4 5">MIL-1</strain>
    </source>
</reference>
<organism evidence="4 5">
    <name type="scientific">Thalassolituus oleivorans MIL-1</name>
    <dbReference type="NCBI Taxonomy" id="1298593"/>
    <lineage>
        <taxon>Bacteria</taxon>
        <taxon>Pseudomonadati</taxon>
        <taxon>Pseudomonadota</taxon>
        <taxon>Gammaproteobacteria</taxon>
        <taxon>Oceanospirillales</taxon>
        <taxon>Oceanospirillaceae</taxon>
        <taxon>Thalassolituus</taxon>
    </lineage>
</organism>
<dbReference type="PANTHER" id="PTHR33747:SF1">
    <property type="entry name" value="ADENYLATE CYCLASE-ASSOCIATED CAP C-TERMINAL DOMAIN-CONTAINING PROTEIN"/>
    <property type="match status" value="1"/>
</dbReference>
<dbReference type="InterPro" id="IPR048469">
    <property type="entry name" value="YchJ-like_M"/>
</dbReference>
<dbReference type="RefSeq" id="WP_015488005.1">
    <property type="nucleotide sequence ID" value="NC_020888.1"/>
</dbReference>
<proteinExistence type="inferred from homology"/>
<dbReference type="KEGG" id="tol:TOL_2899"/>
<dbReference type="PANTHER" id="PTHR33747">
    <property type="entry name" value="UPF0225 PROTEIN SCO1677"/>
    <property type="match status" value="1"/>
</dbReference>
<evidence type="ECO:0000256" key="1">
    <source>
        <dbReference type="ARBA" id="ARBA00010839"/>
    </source>
</evidence>
<evidence type="ECO:0000313" key="5">
    <source>
        <dbReference type="Proteomes" id="UP000011866"/>
    </source>
</evidence>
<dbReference type="STRING" id="187493.CN03_03935"/>
<dbReference type="GeneID" id="79177645"/>
<dbReference type="Pfam" id="PF02810">
    <property type="entry name" value="SEC-C"/>
    <property type="match status" value="2"/>
</dbReference>
<dbReference type="SUPFAM" id="SSF103642">
    <property type="entry name" value="Sec-C motif"/>
    <property type="match status" value="1"/>
</dbReference>
<gene>
    <name evidence="4" type="ORF">TOL_2899</name>
</gene>
<keyword evidence="5" id="KW-1185">Reference proteome</keyword>
<comment type="similarity">
    <text evidence="1 2">Belongs to the UPF0225 family.</text>
</comment>
<dbReference type="EMBL" id="HF680312">
    <property type="protein sequence ID" value="CCU73295.1"/>
    <property type="molecule type" value="Genomic_DNA"/>
</dbReference>
<dbReference type="NCBIfam" id="NF002449">
    <property type="entry name" value="PRK01617.1"/>
    <property type="match status" value="1"/>
</dbReference>
<dbReference type="eggNOG" id="COG3012">
    <property type="taxonomic scope" value="Bacteria"/>
</dbReference>
<evidence type="ECO:0000259" key="3">
    <source>
        <dbReference type="Pfam" id="PF17775"/>
    </source>
</evidence>
<dbReference type="Pfam" id="PF17775">
    <property type="entry name" value="YchJ_M-like"/>
    <property type="match status" value="1"/>
</dbReference>
<dbReference type="InterPro" id="IPR004027">
    <property type="entry name" value="SEC_C_motif"/>
</dbReference>
<accession>M5E763</accession>
<dbReference type="AlphaFoldDB" id="M5E763"/>
<dbReference type="PATRIC" id="fig|1298593.3.peg.2799"/>